<organism evidence="1 2">
    <name type="scientific">Halospina denitrificans</name>
    <dbReference type="NCBI Taxonomy" id="332522"/>
    <lineage>
        <taxon>Bacteria</taxon>
        <taxon>Pseudomonadati</taxon>
        <taxon>Pseudomonadota</taxon>
        <taxon>Gammaproteobacteria</taxon>
        <taxon>Halospina</taxon>
    </lineage>
</organism>
<reference evidence="1 2" key="1">
    <citation type="submission" date="2019-03" db="EMBL/GenBank/DDBJ databases">
        <title>Genomic Encyclopedia of Type Strains, Phase IV (KMG-IV): sequencing the most valuable type-strain genomes for metagenomic binning, comparative biology and taxonomic classification.</title>
        <authorList>
            <person name="Goeker M."/>
        </authorList>
    </citation>
    <scope>NUCLEOTIDE SEQUENCE [LARGE SCALE GENOMIC DNA]</scope>
    <source>
        <strain evidence="1 2">DSM 15505</strain>
    </source>
</reference>
<dbReference type="AlphaFoldDB" id="A0A4R7JNQ6"/>
<evidence type="ECO:0000313" key="2">
    <source>
        <dbReference type="Proteomes" id="UP000295830"/>
    </source>
</evidence>
<accession>A0A4R7JNQ6</accession>
<sequence>MDVLWTGGWDSTFRILQHLFEGRDVKPHYILDPGRPSTKREIKAMKDLREQFNADHRLGGRLHETRMVKKCSFPEDARIREAYQDLIRIRYIGEQYKWIAEYCKYFDLRRIEVSVLNNPLILKYHINKEYPFSVIFSYFEFPLINYSKTDMKEWCEENGFMGIMELTWFCHTPRKSGMPCGVCHPCITVMKEGMSGRMPFSSKIHYHLRILPRIKDTLKRHPNIYARLVALKKKIEVC</sequence>
<dbReference type="Proteomes" id="UP000295830">
    <property type="component" value="Unassembled WGS sequence"/>
</dbReference>
<evidence type="ECO:0000313" key="1">
    <source>
        <dbReference type="EMBL" id="TDT39475.1"/>
    </source>
</evidence>
<name>A0A4R7JNQ6_9GAMM</name>
<proteinExistence type="predicted"/>
<gene>
    <name evidence="1" type="ORF">DES49_2402</name>
</gene>
<dbReference type="Gene3D" id="3.40.50.620">
    <property type="entry name" value="HUPs"/>
    <property type="match status" value="1"/>
</dbReference>
<dbReference type="EMBL" id="SOAX01000005">
    <property type="protein sequence ID" value="TDT39475.1"/>
    <property type="molecule type" value="Genomic_DNA"/>
</dbReference>
<comment type="caution">
    <text evidence="1">The sequence shown here is derived from an EMBL/GenBank/DDBJ whole genome shotgun (WGS) entry which is preliminary data.</text>
</comment>
<dbReference type="InterPro" id="IPR014729">
    <property type="entry name" value="Rossmann-like_a/b/a_fold"/>
</dbReference>
<keyword evidence="2" id="KW-1185">Reference proteome</keyword>
<protein>
    <submittedName>
        <fullName evidence="1">Queuosine biosynthesis protein QueC</fullName>
    </submittedName>
</protein>
<dbReference type="SUPFAM" id="SSF52402">
    <property type="entry name" value="Adenine nucleotide alpha hydrolases-like"/>
    <property type="match status" value="1"/>
</dbReference>